<dbReference type="Gene3D" id="3.60.10.10">
    <property type="entry name" value="Endonuclease/exonuclease/phosphatase"/>
    <property type="match status" value="1"/>
</dbReference>
<keyword evidence="3" id="KW-1185">Reference proteome</keyword>
<reference evidence="2 3" key="1">
    <citation type="submission" date="2020-02" db="EMBL/GenBank/DDBJ databases">
        <authorList>
            <person name="Ma Q."/>
            <person name="Huang Y."/>
            <person name="Song X."/>
            <person name="Pei D."/>
        </authorList>
    </citation>
    <scope>NUCLEOTIDE SEQUENCE [LARGE SCALE GENOMIC DNA]</scope>
    <source>
        <strain evidence="2">Sxm20200214</strain>
        <tissue evidence="2">Leaf</tissue>
    </source>
</reference>
<dbReference type="OrthoDB" id="1729225at2759"/>
<gene>
    <name evidence="2" type="ORF">Bca52824_052870</name>
</gene>
<dbReference type="SUPFAM" id="SSF56219">
    <property type="entry name" value="DNase I-like"/>
    <property type="match status" value="1"/>
</dbReference>
<comment type="caution">
    <text evidence="2">The sequence shown here is derived from an EMBL/GenBank/DDBJ whole genome shotgun (WGS) entry which is preliminary data.</text>
</comment>
<organism evidence="2 3">
    <name type="scientific">Brassica carinata</name>
    <name type="common">Ethiopian mustard</name>
    <name type="synonym">Abyssinian cabbage</name>
    <dbReference type="NCBI Taxonomy" id="52824"/>
    <lineage>
        <taxon>Eukaryota</taxon>
        <taxon>Viridiplantae</taxon>
        <taxon>Streptophyta</taxon>
        <taxon>Embryophyta</taxon>
        <taxon>Tracheophyta</taxon>
        <taxon>Spermatophyta</taxon>
        <taxon>Magnoliopsida</taxon>
        <taxon>eudicotyledons</taxon>
        <taxon>Gunneridae</taxon>
        <taxon>Pentapetalae</taxon>
        <taxon>rosids</taxon>
        <taxon>malvids</taxon>
        <taxon>Brassicales</taxon>
        <taxon>Brassicaceae</taxon>
        <taxon>Brassiceae</taxon>
        <taxon>Brassica</taxon>
    </lineage>
</organism>
<sequence>MVIVEPLGLSGGLVVLWKDSYSVSVLSSDKRIIDLEVKFGSIRFFLTCVYGDPVVAKRHDVWDRLVAIGLVRDKAWVLAGDFNELMANEEKSGGAVHSDSSFWDFRNMAQNCNIREICFTGNCLSWGG</sequence>
<feature type="domain" description="Endonuclease/exonuclease/phosphatase" evidence="1">
    <location>
        <begin position="10"/>
        <end position="91"/>
    </location>
</feature>
<dbReference type="AlphaFoldDB" id="A0A8X7R711"/>
<evidence type="ECO:0000313" key="2">
    <source>
        <dbReference type="EMBL" id="KAG2281650.1"/>
    </source>
</evidence>
<dbReference type="Proteomes" id="UP000886595">
    <property type="component" value="Unassembled WGS sequence"/>
</dbReference>
<dbReference type="Pfam" id="PF03372">
    <property type="entry name" value="Exo_endo_phos"/>
    <property type="match status" value="1"/>
</dbReference>
<dbReference type="GO" id="GO:0003824">
    <property type="term" value="F:catalytic activity"/>
    <property type="evidence" value="ECO:0007669"/>
    <property type="project" value="InterPro"/>
</dbReference>
<protein>
    <recommendedName>
        <fullName evidence="1">Endonuclease/exonuclease/phosphatase domain-containing protein</fullName>
    </recommendedName>
</protein>
<dbReference type="InterPro" id="IPR036691">
    <property type="entry name" value="Endo/exonu/phosph_ase_sf"/>
</dbReference>
<evidence type="ECO:0000259" key="1">
    <source>
        <dbReference type="Pfam" id="PF03372"/>
    </source>
</evidence>
<name>A0A8X7R711_BRACI</name>
<evidence type="ECO:0000313" key="3">
    <source>
        <dbReference type="Proteomes" id="UP000886595"/>
    </source>
</evidence>
<dbReference type="EMBL" id="JAAMPC010000011">
    <property type="protein sequence ID" value="KAG2281650.1"/>
    <property type="molecule type" value="Genomic_DNA"/>
</dbReference>
<dbReference type="InterPro" id="IPR005135">
    <property type="entry name" value="Endo/exonuclease/phosphatase"/>
</dbReference>
<proteinExistence type="predicted"/>
<accession>A0A8X7R711</accession>